<dbReference type="Proteomes" id="UP000436006">
    <property type="component" value="Unassembled WGS sequence"/>
</dbReference>
<comment type="caution">
    <text evidence="2">The sequence shown here is derived from an EMBL/GenBank/DDBJ whole genome shotgun (WGS) entry which is preliminary data.</text>
</comment>
<reference evidence="2 3" key="1">
    <citation type="submission" date="2019-12" db="EMBL/GenBank/DDBJ databases">
        <title>Spirosoma sp. HMF4905 genome sequencing and assembly.</title>
        <authorList>
            <person name="Kang H."/>
            <person name="Cha I."/>
            <person name="Kim H."/>
            <person name="Joh K."/>
        </authorList>
    </citation>
    <scope>NUCLEOTIDE SEQUENCE [LARGE SCALE GENOMIC DNA]</scope>
    <source>
        <strain evidence="2 3">HMF4905</strain>
    </source>
</reference>
<evidence type="ECO:0000313" key="2">
    <source>
        <dbReference type="EMBL" id="MVM34092.1"/>
    </source>
</evidence>
<proteinExistence type="predicted"/>
<gene>
    <name evidence="2" type="ORF">GO755_28925</name>
</gene>
<organism evidence="2 3">
    <name type="scientific">Spirosoma arboris</name>
    <dbReference type="NCBI Taxonomy" id="2682092"/>
    <lineage>
        <taxon>Bacteria</taxon>
        <taxon>Pseudomonadati</taxon>
        <taxon>Bacteroidota</taxon>
        <taxon>Cytophagia</taxon>
        <taxon>Cytophagales</taxon>
        <taxon>Cytophagaceae</taxon>
        <taxon>Spirosoma</taxon>
    </lineage>
</organism>
<dbReference type="EMBL" id="WPIN01000014">
    <property type="protein sequence ID" value="MVM34092.1"/>
    <property type="molecule type" value="Genomic_DNA"/>
</dbReference>
<sequence length="157" mass="17291">MKKQSILFCLAVLTCAACKQDDPAADPASILQGNYTAFTYRGNSTPLPYPINGKTFTLQIKRITKDTVQVDIQATPNDGFSPGENRSYPKAYIVSVPNGQGKYTFNVYLTPRPSSNLGSLKDAFQFYNSDNSQADYYYVPVGGNPAIEVATRIKRTQ</sequence>
<dbReference type="RefSeq" id="WP_157588862.1">
    <property type="nucleotide sequence ID" value="NZ_WPIN01000014.1"/>
</dbReference>
<name>A0A7K1SJX0_9BACT</name>
<evidence type="ECO:0000256" key="1">
    <source>
        <dbReference type="SAM" id="SignalP"/>
    </source>
</evidence>
<evidence type="ECO:0008006" key="4">
    <source>
        <dbReference type="Google" id="ProtNLM"/>
    </source>
</evidence>
<accession>A0A7K1SJX0</accession>
<protein>
    <recommendedName>
        <fullName evidence="4">DUF4843 domain-containing protein</fullName>
    </recommendedName>
</protein>
<keyword evidence="1" id="KW-0732">Signal</keyword>
<dbReference type="AlphaFoldDB" id="A0A7K1SJX0"/>
<feature type="signal peptide" evidence="1">
    <location>
        <begin position="1"/>
        <end position="19"/>
    </location>
</feature>
<evidence type="ECO:0000313" key="3">
    <source>
        <dbReference type="Proteomes" id="UP000436006"/>
    </source>
</evidence>
<keyword evidence="3" id="KW-1185">Reference proteome</keyword>
<feature type="chain" id="PRO_5029650701" description="DUF4843 domain-containing protein" evidence="1">
    <location>
        <begin position="20"/>
        <end position="157"/>
    </location>
</feature>